<dbReference type="EMBL" id="VCKZ01000619">
    <property type="protein sequence ID" value="TMR25714.1"/>
    <property type="molecule type" value="Genomic_DNA"/>
</dbReference>
<sequence>MRWDMCADPGAEQAPRRYHASGHWGLTLCGLNIGDLVEQGPQWCPDRTDACPACQTEATEIDARWPADRRTGGDLLVTCTCPTCCPADTA</sequence>
<protein>
    <submittedName>
        <fullName evidence="1">Uncharacterized protein</fullName>
    </submittedName>
</protein>
<evidence type="ECO:0000313" key="2">
    <source>
        <dbReference type="Proteomes" id="UP000305238"/>
    </source>
</evidence>
<gene>
    <name evidence="1" type="ORF">ETD96_42495</name>
</gene>
<dbReference type="AlphaFoldDB" id="A0A5S4FZL1"/>
<name>A0A5S4FZL1_9ACTN</name>
<reference evidence="1 2" key="1">
    <citation type="submission" date="2019-05" db="EMBL/GenBank/DDBJ databases">
        <title>Draft genome sequence of Actinomadura geliboluensis A8036.</title>
        <authorList>
            <person name="Saricaoglu S."/>
            <person name="Isik K."/>
        </authorList>
    </citation>
    <scope>NUCLEOTIDE SEQUENCE [LARGE SCALE GENOMIC DNA]</scope>
    <source>
        <strain evidence="1 2">A8036</strain>
    </source>
</reference>
<proteinExistence type="predicted"/>
<organism evidence="1 2">
    <name type="scientific">Actinomadura geliboluensis</name>
    <dbReference type="NCBI Taxonomy" id="882440"/>
    <lineage>
        <taxon>Bacteria</taxon>
        <taxon>Bacillati</taxon>
        <taxon>Actinomycetota</taxon>
        <taxon>Actinomycetes</taxon>
        <taxon>Streptosporangiales</taxon>
        <taxon>Thermomonosporaceae</taxon>
        <taxon>Actinomadura</taxon>
    </lineage>
</organism>
<comment type="caution">
    <text evidence="1">The sequence shown here is derived from an EMBL/GenBank/DDBJ whole genome shotgun (WGS) entry which is preliminary data.</text>
</comment>
<evidence type="ECO:0000313" key="1">
    <source>
        <dbReference type="EMBL" id="TMR25714.1"/>
    </source>
</evidence>
<accession>A0A5S4FZL1</accession>
<dbReference type="Proteomes" id="UP000305238">
    <property type="component" value="Unassembled WGS sequence"/>
</dbReference>
<dbReference type="RefSeq" id="WP_138642138.1">
    <property type="nucleotide sequence ID" value="NZ_VCKZ01000619.1"/>
</dbReference>
<keyword evidence="2" id="KW-1185">Reference proteome</keyword>
<dbReference type="OrthoDB" id="4234613at2"/>